<evidence type="ECO:0000256" key="1">
    <source>
        <dbReference type="ARBA" id="ARBA00006464"/>
    </source>
</evidence>
<proteinExistence type="inferred from homology"/>
<dbReference type="Proteomes" id="UP000188273">
    <property type="component" value="Chromosome"/>
</dbReference>
<evidence type="ECO:0000259" key="3">
    <source>
        <dbReference type="Pfam" id="PF02397"/>
    </source>
</evidence>
<dbReference type="InterPro" id="IPR003362">
    <property type="entry name" value="Bact_transf"/>
</dbReference>
<reference evidence="5" key="1">
    <citation type="submission" date="2017-02" db="EMBL/GenBank/DDBJ databases">
        <title>Comparative genomics and description of representatives of a novel lineage of planctomycetes thriving in anoxic sediments.</title>
        <authorList>
            <person name="Spring S."/>
            <person name="Bunk B."/>
            <person name="Sproer C."/>
            <person name="Klenk H.-P."/>
        </authorList>
    </citation>
    <scope>NUCLEOTIDE SEQUENCE [LARGE SCALE GENOMIC DNA]</scope>
    <source>
        <strain evidence="5">L21-RPul-D3</strain>
    </source>
</reference>
<sequence>MYKFFKRPIDFILALIATVILLPLLLPLMITLRLTGEGEIFYLQHRVGKDGRPFELLKFATMLKNSPNIGSGTITLQNDPRVLPFGRFLRKTKINELPQIFNVLKGDIAIVGPRPQTPECFGYFPEDLKQEIMKLRPGITGIGSVVFRDEEAIIGASDKDYSECYSEIMAHKAELEVWYAKNLSFLLDIKLIIATALVILHSKADVSKMFKGIPDMPESMKV</sequence>
<keyword evidence="2" id="KW-0472">Membrane</keyword>
<dbReference type="STRING" id="1940790.L21SP3_00945"/>
<name>A0A1Q2HPH4_9BACT</name>
<dbReference type="AlphaFoldDB" id="A0A1Q2HPH4"/>
<evidence type="ECO:0000313" key="4">
    <source>
        <dbReference type="EMBL" id="AQQ09145.1"/>
    </source>
</evidence>
<comment type="similarity">
    <text evidence="1">Belongs to the bacterial sugar transferase family.</text>
</comment>
<protein>
    <submittedName>
        <fullName evidence="4">Undecaprenyl phosphate N,N'-diacetylbacillosamine 1-phosphate transferase</fullName>
        <ecNumber evidence="4">2.7.8.36</ecNumber>
    </submittedName>
</protein>
<keyword evidence="5" id="KW-1185">Reference proteome</keyword>
<keyword evidence="4" id="KW-0808">Transferase</keyword>
<dbReference type="KEGG" id="pbu:L21SP3_00945"/>
<feature type="domain" description="Bacterial sugar transferase" evidence="3">
    <location>
        <begin position="6"/>
        <end position="200"/>
    </location>
</feature>
<dbReference type="PANTHER" id="PTHR30576:SF20">
    <property type="entry name" value="QUINOVOSAMINEPHOSPHOTRANSFERAE-RELATED"/>
    <property type="match status" value="1"/>
</dbReference>
<dbReference type="EMBL" id="CP019633">
    <property type="protein sequence ID" value="AQQ09145.1"/>
    <property type="molecule type" value="Genomic_DNA"/>
</dbReference>
<accession>A0A1Q2HPH4</accession>
<evidence type="ECO:0000256" key="2">
    <source>
        <dbReference type="SAM" id="Phobius"/>
    </source>
</evidence>
<gene>
    <name evidence="4" type="primary">pglC</name>
    <name evidence="4" type="ORF">L21SP3_00945</name>
</gene>
<feature type="transmembrane region" description="Helical" evidence="2">
    <location>
        <begin position="12"/>
        <end position="32"/>
    </location>
</feature>
<organism evidence="4 5">
    <name type="scientific">Sedimentisphaera cyanobacteriorum</name>
    <dbReference type="NCBI Taxonomy" id="1940790"/>
    <lineage>
        <taxon>Bacteria</taxon>
        <taxon>Pseudomonadati</taxon>
        <taxon>Planctomycetota</taxon>
        <taxon>Phycisphaerae</taxon>
        <taxon>Sedimentisphaerales</taxon>
        <taxon>Sedimentisphaeraceae</taxon>
        <taxon>Sedimentisphaera</taxon>
    </lineage>
</organism>
<evidence type="ECO:0000313" key="5">
    <source>
        <dbReference type="Proteomes" id="UP000188273"/>
    </source>
</evidence>
<keyword evidence="2" id="KW-0812">Transmembrane</keyword>
<dbReference type="OrthoDB" id="9766874at2"/>
<dbReference type="GO" id="GO:0102334">
    <property type="term" value="F:N,N'-diacetylbacilliosaminyl-1-phosphate transferase activity"/>
    <property type="evidence" value="ECO:0007669"/>
    <property type="project" value="UniProtKB-EC"/>
</dbReference>
<dbReference type="EC" id="2.7.8.36" evidence="4"/>
<keyword evidence="2" id="KW-1133">Transmembrane helix</keyword>
<dbReference type="PANTHER" id="PTHR30576">
    <property type="entry name" value="COLANIC BIOSYNTHESIS UDP-GLUCOSE LIPID CARRIER TRANSFERASE"/>
    <property type="match status" value="1"/>
</dbReference>
<dbReference type="RefSeq" id="WP_077539635.1">
    <property type="nucleotide sequence ID" value="NZ_CP019633.1"/>
</dbReference>
<dbReference type="Pfam" id="PF02397">
    <property type="entry name" value="Bac_transf"/>
    <property type="match status" value="1"/>
</dbReference>